<dbReference type="Gene3D" id="3.40.50.300">
    <property type="entry name" value="P-loop containing nucleotide triphosphate hydrolases"/>
    <property type="match status" value="1"/>
</dbReference>
<name>A0A161WHG4_9CLOT</name>
<accession>A0A161WHG4</accession>
<dbReference type="PATRIC" id="fig|1121326.3.peg.2901"/>
<dbReference type="GO" id="GO:0016887">
    <property type="term" value="F:ATP hydrolysis activity"/>
    <property type="evidence" value="ECO:0007669"/>
    <property type="project" value="InterPro"/>
</dbReference>
<keyword evidence="4 6" id="KW-0067">ATP-binding</keyword>
<gene>
    <name evidence="6" type="primary">fetA</name>
    <name evidence="6" type="ORF">CLMAG_28830</name>
</gene>
<evidence type="ECO:0000256" key="1">
    <source>
        <dbReference type="ARBA" id="ARBA00004202"/>
    </source>
</evidence>
<dbReference type="AlphaFoldDB" id="A0A161WHG4"/>
<dbReference type="EMBL" id="LWAE01000003">
    <property type="protein sequence ID" value="KZL91125.1"/>
    <property type="molecule type" value="Genomic_DNA"/>
</dbReference>
<dbReference type="InterPro" id="IPR015856">
    <property type="entry name" value="ABC_transpr_CbiO/EcfA_su"/>
</dbReference>
<sequence length="218" mass="24600">MSLLEFYNVSFKNCDELIINNLSINIKSGDFISIVGPSGSGKSTFLKLCNHLYSPSKGKILFKGINLADLDPTDLRKSICYCFQTPYLFGRSVLDNVTFPFKVRNMSADTNKINNLFDLFNMNKDFLYKDISNLSGGEKQRIALIRSLIFKPEILLLDEVTSALDVDNTKIVEDVISKLNKEGMTILWITHNPVQSRKYANKIATIEKGSLKSLEVLK</sequence>
<dbReference type="RefSeq" id="WP_066623321.1">
    <property type="nucleotide sequence ID" value="NZ_FQXL01000016.1"/>
</dbReference>
<feature type="domain" description="ABC transporter" evidence="5">
    <location>
        <begin position="4"/>
        <end position="216"/>
    </location>
</feature>
<dbReference type="CDD" id="cd03225">
    <property type="entry name" value="ABC_cobalt_CbiO_domain1"/>
    <property type="match status" value="1"/>
</dbReference>
<keyword evidence="2" id="KW-0813">Transport</keyword>
<dbReference type="InterPro" id="IPR003439">
    <property type="entry name" value="ABC_transporter-like_ATP-bd"/>
</dbReference>
<keyword evidence="3" id="KW-0547">Nucleotide-binding</keyword>
<dbReference type="SMART" id="SM00382">
    <property type="entry name" value="AAA"/>
    <property type="match status" value="1"/>
</dbReference>
<evidence type="ECO:0000313" key="7">
    <source>
        <dbReference type="Proteomes" id="UP000076603"/>
    </source>
</evidence>
<keyword evidence="6" id="KW-0378">Hydrolase</keyword>
<dbReference type="PROSITE" id="PS50893">
    <property type="entry name" value="ABC_TRANSPORTER_2"/>
    <property type="match status" value="1"/>
</dbReference>
<evidence type="ECO:0000256" key="4">
    <source>
        <dbReference type="ARBA" id="ARBA00022840"/>
    </source>
</evidence>
<comment type="subcellular location">
    <subcellularLocation>
        <location evidence="1">Cell membrane</location>
        <topology evidence="1">Peripheral membrane protein</topology>
    </subcellularLocation>
</comment>
<protein>
    <submittedName>
        <fullName evidence="6">Putative iron export ATP-binding protein FetA</fullName>
        <ecNumber evidence="6">3.6.3.-</ecNumber>
    </submittedName>
</protein>
<dbReference type="EC" id="3.6.3.-" evidence="6"/>
<proteinExistence type="predicted"/>
<reference evidence="6 7" key="1">
    <citation type="submission" date="2016-04" db="EMBL/GenBank/DDBJ databases">
        <title>Genome sequence of Clostridium magnum DSM 2767.</title>
        <authorList>
            <person name="Poehlein A."/>
            <person name="Uhlig R."/>
            <person name="Fischer R."/>
            <person name="Bahl H."/>
            <person name="Daniel R."/>
        </authorList>
    </citation>
    <scope>NUCLEOTIDE SEQUENCE [LARGE SCALE GENOMIC DNA]</scope>
    <source>
        <strain evidence="6 7">DSM 2767</strain>
    </source>
</reference>
<dbReference type="STRING" id="1121326.CLMAG_28830"/>
<comment type="caution">
    <text evidence="6">The sequence shown here is derived from an EMBL/GenBank/DDBJ whole genome shotgun (WGS) entry which is preliminary data.</text>
</comment>
<dbReference type="InterPro" id="IPR027417">
    <property type="entry name" value="P-loop_NTPase"/>
</dbReference>
<evidence type="ECO:0000259" key="5">
    <source>
        <dbReference type="PROSITE" id="PS50893"/>
    </source>
</evidence>
<dbReference type="PANTHER" id="PTHR43423">
    <property type="entry name" value="ABC TRANSPORTER I FAMILY MEMBER 17"/>
    <property type="match status" value="1"/>
</dbReference>
<keyword evidence="7" id="KW-1185">Reference proteome</keyword>
<dbReference type="InterPro" id="IPR003593">
    <property type="entry name" value="AAA+_ATPase"/>
</dbReference>
<dbReference type="GO" id="GO:0022857">
    <property type="term" value="F:transmembrane transporter activity"/>
    <property type="evidence" value="ECO:0007669"/>
    <property type="project" value="UniProtKB-ARBA"/>
</dbReference>
<dbReference type="PROSITE" id="PS00211">
    <property type="entry name" value="ABC_TRANSPORTER_1"/>
    <property type="match status" value="1"/>
</dbReference>
<dbReference type="SUPFAM" id="SSF52540">
    <property type="entry name" value="P-loop containing nucleoside triphosphate hydrolases"/>
    <property type="match status" value="1"/>
</dbReference>
<dbReference type="Pfam" id="PF00005">
    <property type="entry name" value="ABC_tran"/>
    <property type="match status" value="1"/>
</dbReference>
<organism evidence="6 7">
    <name type="scientific">Clostridium magnum DSM 2767</name>
    <dbReference type="NCBI Taxonomy" id="1121326"/>
    <lineage>
        <taxon>Bacteria</taxon>
        <taxon>Bacillati</taxon>
        <taxon>Bacillota</taxon>
        <taxon>Clostridia</taxon>
        <taxon>Eubacteriales</taxon>
        <taxon>Clostridiaceae</taxon>
        <taxon>Clostridium</taxon>
    </lineage>
</organism>
<dbReference type="Proteomes" id="UP000076603">
    <property type="component" value="Unassembled WGS sequence"/>
</dbReference>
<dbReference type="OrthoDB" id="9785080at2"/>
<dbReference type="PANTHER" id="PTHR43423:SF1">
    <property type="entry name" value="ABC TRANSPORTER I FAMILY MEMBER 17"/>
    <property type="match status" value="1"/>
</dbReference>
<dbReference type="GO" id="GO:0005524">
    <property type="term" value="F:ATP binding"/>
    <property type="evidence" value="ECO:0007669"/>
    <property type="project" value="UniProtKB-KW"/>
</dbReference>
<evidence type="ECO:0000256" key="2">
    <source>
        <dbReference type="ARBA" id="ARBA00022448"/>
    </source>
</evidence>
<evidence type="ECO:0000256" key="3">
    <source>
        <dbReference type="ARBA" id="ARBA00022741"/>
    </source>
</evidence>
<dbReference type="GO" id="GO:0005886">
    <property type="term" value="C:plasma membrane"/>
    <property type="evidence" value="ECO:0007669"/>
    <property type="project" value="UniProtKB-SubCell"/>
</dbReference>
<evidence type="ECO:0000313" key="6">
    <source>
        <dbReference type="EMBL" id="KZL91125.1"/>
    </source>
</evidence>
<dbReference type="InterPro" id="IPR017871">
    <property type="entry name" value="ABC_transporter-like_CS"/>
</dbReference>